<dbReference type="AlphaFoldDB" id="A9CZC8"/>
<dbReference type="InterPro" id="IPR006379">
    <property type="entry name" value="HAD-SF_hydro_IIB"/>
</dbReference>
<dbReference type="PANTHER" id="PTHR10000">
    <property type="entry name" value="PHOSPHOSERINE PHOSPHATASE"/>
    <property type="match status" value="1"/>
</dbReference>
<dbReference type="HOGENOM" id="CLU_063016_0_0_5"/>
<keyword evidence="2 4" id="KW-0378">Hydrolase</keyword>
<organism evidence="4 5">
    <name type="scientific">Hoeflea phototrophica (strain DSM 17068 / NCIMB 14078 / DFL-43)</name>
    <dbReference type="NCBI Taxonomy" id="411684"/>
    <lineage>
        <taxon>Bacteria</taxon>
        <taxon>Pseudomonadati</taxon>
        <taxon>Pseudomonadota</taxon>
        <taxon>Alphaproteobacteria</taxon>
        <taxon>Hyphomicrobiales</taxon>
        <taxon>Rhizobiaceae</taxon>
        <taxon>Hoeflea</taxon>
    </lineage>
</organism>
<keyword evidence="3" id="KW-0460">Magnesium</keyword>
<dbReference type="STRING" id="411684.HPDFL43_01075"/>
<evidence type="ECO:0000256" key="3">
    <source>
        <dbReference type="ARBA" id="ARBA00022842"/>
    </source>
</evidence>
<keyword evidence="1" id="KW-0479">Metal-binding</keyword>
<dbReference type="Gene3D" id="3.30.980.20">
    <property type="entry name" value="Putative mannosyl-3-phosphoglycerate phosphatase, domain 2"/>
    <property type="match status" value="1"/>
</dbReference>
<dbReference type="SFLD" id="SFLDG01142">
    <property type="entry name" value="C2.B.2:_Mannosyl-3-phosphoglyc"/>
    <property type="match status" value="1"/>
</dbReference>
<dbReference type="GO" id="GO:0051479">
    <property type="term" value="P:mannosylglycerate biosynthetic process"/>
    <property type="evidence" value="ECO:0007669"/>
    <property type="project" value="InterPro"/>
</dbReference>
<dbReference type="PANTHER" id="PTHR10000:SF8">
    <property type="entry name" value="HAD SUPERFAMILY HYDROLASE-LIKE, TYPE 3"/>
    <property type="match status" value="1"/>
</dbReference>
<dbReference type="SFLD" id="SFLDS00003">
    <property type="entry name" value="Haloacid_Dehalogenase"/>
    <property type="match status" value="1"/>
</dbReference>
<dbReference type="InterPro" id="IPR006381">
    <property type="entry name" value="HAD-SF-IIB-MPGP"/>
</dbReference>
<evidence type="ECO:0000256" key="2">
    <source>
        <dbReference type="ARBA" id="ARBA00022801"/>
    </source>
</evidence>
<dbReference type="SUPFAM" id="SSF56784">
    <property type="entry name" value="HAD-like"/>
    <property type="match status" value="1"/>
</dbReference>
<keyword evidence="5" id="KW-1185">Reference proteome</keyword>
<dbReference type="InterPro" id="IPR036412">
    <property type="entry name" value="HAD-like_sf"/>
</dbReference>
<dbReference type="RefSeq" id="WP_007196007.1">
    <property type="nucleotide sequence ID" value="NZ_CM002917.1"/>
</dbReference>
<dbReference type="EC" id="3.1.3.70" evidence="4"/>
<dbReference type="EMBL" id="ABIA03000002">
    <property type="protein sequence ID" value="EDQ34746.1"/>
    <property type="molecule type" value="Genomic_DNA"/>
</dbReference>
<comment type="caution">
    <text evidence="4">The sequence shown here is derived from an EMBL/GenBank/DDBJ whole genome shotgun (WGS) entry which is preliminary data.</text>
</comment>
<dbReference type="Pfam" id="PF08282">
    <property type="entry name" value="Hydrolase_3"/>
    <property type="match status" value="1"/>
</dbReference>
<dbReference type="SFLD" id="SFLDG01140">
    <property type="entry name" value="C2.B:_Phosphomannomutase_and_P"/>
    <property type="match status" value="1"/>
</dbReference>
<gene>
    <name evidence="4" type="ORF">HPDFL43_01075</name>
</gene>
<evidence type="ECO:0000313" key="4">
    <source>
        <dbReference type="EMBL" id="EDQ34746.1"/>
    </source>
</evidence>
<proteinExistence type="predicted"/>
<dbReference type="GO" id="GO:0000287">
    <property type="term" value="F:magnesium ion binding"/>
    <property type="evidence" value="ECO:0007669"/>
    <property type="project" value="TreeGrafter"/>
</dbReference>
<name>A9CZC8_HOEPD</name>
<reference evidence="4 5" key="2">
    <citation type="submission" date="2012-06" db="EMBL/GenBank/DDBJ databases">
        <authorList>
            <person name="Fiebig A."/>
        </authorList>
    </citation>
    <scope>NUCLEOTIDE SEQUENCE [LARGE SCALE GENOMIC DNA]</scope>
    <source>
        <strain evidence="4 5">DFL-43</strain>
    </source>
</reference>
<dbReference type="InterPro" id="IPR023214">
    <property type="entry name" value="HAD_sf"/>
</dbReference>
<dbReference type="eggNOG" id="COG3769">
    <property type="taxonomic scope" value="Bacteria"/>
</dbReference>
<sequence length="278" mass="29739">MPLDNKLTRSAMPAIRHDRLIVFTDLDGTLLDHETYSHAAAGAALAALKSHGVPLVLASSKTASEIAPLRAELGFEHCQAIVENGAGILEAHQTGDGSDQVHQRLLDALVELPPALRSCFEGFSDWSDEEVASRTHLPLDQARMAKQRQFSEPGLWSGGETERDQFKALLKKRGITALQGGRFMTLSFGSDKAQRMIDIIARHSSPGYKPFAVALGDAGNDIKMLESADLGFIIPNSSHGGIGQLAGEASGRIIRETAEGPAGWNHAVLGLLKTSSNT</sequence>
<dbReference type="NCBIfam" id="TIGR01486">
    <property type="entry name" value="HAD-SF-IIB-MPGP"/>
    <property type="match status" value="1"/>
</dbReference>
<evidence type="ECO:0000313" key="5">
    <source>
        <dbReference type="Proteomes" id="UP000004291"/>
    </source>
</evidence>
<accession>A9CZC8</accession>
<dbReference type="NCBIfam" id="TIGR01484">
    <property type="entry name" value="HAD-SF-IIB"/>
    <property type="match status" value="1"/>
</dbReference>
<dbReference type="Proteomes" id="UP000004291">
    <property type="component" value="Chromosome"/>
</dbReference>
<dbReference type="GO" id="GO:0005829">
    <property type="term" value="C:cytosol"/>
    <property type="evidence" value="ECO:0007669"/>
    <property type="project" value="TreeGrafter"/>
</dbReference>
<dbReference type="GO" id="GO:0050531">
    <property type="term" value="F:mannosyl-3-phosphoglycerate phosphatase activity"/>
    <property type="evidence" value="ECO:0007669"/>
    <property type="project" value="UniProtKB-EC"/>
</dbReference>
<reference evidence="4 5" key="1">
    <citation type="submission" date="2007-10" db="EMBL/GenBank/DDBJ databases">
        <authorList>
            <person name="Wagner-Dobler I."/>
            <person name="Ferriera S."/>
            <person name="Johnson J."/>
            <person name="Kravitz S."/>
            <person name="Beeson K."/>
            <person name="Sutton G."/>
            <person name="Rogers Y.-H."/>
            <person name="Friedman R."/>
            <person name="Frazier M."/>
            <person name="Venter J.C."/>
        </authorList>
    </citation>
    <scope>NUCLEOTIDE SEQUENCE [LARGE SCALE GENOMIC DNA]</scope>
    <source>
        <strain evidence="4 5">DFL-43</strain>
    </source>
</reference>
<evidence type="ECO:0000256" key="1">
    <source>
        <dbReference type="ARBA" id="ARBA00022723"/>
    </source>
</evidence>
<dbReference type="Gene3D" id="3.40.50.1000">
    <property type="entry name" value="HAD superfamily/HAD-like"/>
    <property type="match status" value="1"/>
</dbReference>
<protein>
    <submittedName>
        <fullName evidence="4">HAD-superfamily hydrolase, subfamily IIB/mannosyl-3-phosphoglycerate phosphatase family</fullName>
        <ecNumber evidence="4">3.1.3.70</ecNumber>
    </submittedName>
</protein>